<dbReference type="GO" id="GO:0004664">
    <property type="term" value="F:prephenate dehydratase activity"/>
    <property type="evidence" value="ECO:0007669"/>
    <property type="project" value="UniProtKB-EC"/>
</dbReference>
<evidence type="ECO:0000313" key="10">
    <source>
        <dbReference type="Proteomes" id="UP000236655"/>
    </source>
</evidence>
<dbReference type="Pfam" id="PF00800">
    <property type="entry name" value="PDT"/>
    <property type="match status" value="1"/>
</dbReference>
<dbReference type="RefSeq" id="WP_102951411.1">
    <property type="nucleotide sequence ID" value="NZ_CP024847.1"/>
</dbReference>
<dbReference type="PROSITE" id="PS00857">
    <property type="entry name" value="PREPHENATE_DEHYDR_1"/>
    <property type="match status" value="1"/>
</dbReference>
<reference evidence="10" key="1">
    <citation type="submission" date="2017-11" db="EMBL/GenBank/DDBJ databases">
        <authorList>
            <person name="Chan K.G."/>
            <person name="Lee L.S."/>
        </authorList>
    </citation>
    <scope>NUCLEOTIDE SEQUENCE [LARGE SCALE GENOMIC DNA]</scope>
    <source>
        <strain evidence="10">DSM 100970</strain>
    </source>
</reference>
<organism evidence="9 10">
    <name type="scientific">Aquella oligotrophica</name>
    <dbReference type="NCBI Taxonomy" id="2067065"/>
    <lineage>
        <taxon>Bacteria</taxon>
        <taxon>Pseudomonadati</taxon>
        <taxon>Pseudomonadota</taxon>
        <taxon>Betaproteobacteria</taxon>
        <taxon>Neisseriales</taxon>
        <taxon>Neisseriaceae</taxon>
        <taxon>Aquella</taxon>
    </lineage>
</organism>
<name>A0A2I7N7D2_9NEIS</name>
<evidence type="ECO:0000256" key="6">
    <source>
        <dbReference type="ARBA" id="ARBA00023239"/>
    </source>
</evidence>
<dbReference type="PANTHER" id="PTHR21022">
    <property type="entry name" value="PREPHENATE DEHYDRATASE P PROTEIN"/>
    <property type="match status" value="1"/>
</dbReference>
<dbReference type="EC" id="4.2.1.51" evidence="2"/>
<dbReference type="UniPathway" id="UPA00121">
    <property type="reaction ID" value="UER00345"/>
</dbReference>
<accession>A0A2I7N7D2</accession>
<keyword evidence="4" id="KW-0057">Aromatic amino acid biosynthesis</keyword>
<keyword evidence="3" id="KW-0028">Amino-acid biosynthesis</keyword>
<dbReference type="AlphaFoldDB" id="A0A2I7N7D2"/>
<dbReference type="KEGG" id="nba:CUN60_07300"/>
<evidence type="ECO:0000256" key="2">
    <source>
        <dbReference type="ARBA" id="ARBA00013147"/>
    </source>
</evidence>
<dbReference type="SUPFAM" id="SSF53850">
    <property type="entry name" value="Periplasmic binding protein-like II"/>
    <property type="match status" value="1"/>
</dbReference>
<evidence type="ECO:0000256" key="5">
    <source>
        <dbReference type="ARBA" id="ARBA00023222"/>
    </source>
</evidence>
<evidence type="ECO:0000259" key="8">
    <source>
        <dbReference type="PROSITE" id="PS51171"/>
    </source>
</evidence>
<evidence type="ECO:0000256" key="3">
    <source>
        <dbReference type="ARBA" id="ARBA00022605"/>
    </source>
</evidence>
<evidence type="ECO:0000256" key="4">
    <source>
        <dbReference type="ARBA" id="ARBA00023141"/>
    </source>
</evidence>
<sequence>MRIGVSGDIGSFSEEAGQIYAAKAHMSQHTLHYLIDMEGVLAALDREEIDVGIFPFVNYNSGIVWPAFTAMGRHSFMPIDDIQLNVEQCLIGFADTQISEITELYSYTPAFEQCKGFINQHGFKTIDWGDTAKAARDLSLGILPRKAAVVASAQAAKSYNLSVLKQGIQDIQPNITRFIVVKRGNS</sequence>
<feature type="domain" description="Prephenate dehydratase" evidence="8">
    <location>
        <begin position="2"/>
        <end position="183"/>
    </location>
</feature>
<dbReference type="GO" id="GO:0009094">
    <property type="term" value="P:L-phenylalanine biosynthetic process"/>
    <property type="evidence" value="ECO:0007669"/>
    <property type="project" value="UniProtKB-UniPathway"/>
</dbReference>
<keyword evidence="10" id="KW-1185">Reference proteome</keyword>
<evidence type="ECO:0000256" key="7">
    <source>
        <dbReference type="ARBA" id="ARBA00047848"/>
    </source>
</evidence>
<keyword evidence="5" id="KW-0584">Phenylalanine biosynthesis</keyword>
<dbReference type="InterPro" id="IPR018528">
    <property type="entry name" value="Preph_deHydtase_CS"/>
</dbReference>
<protein>
    <recommendedName>
        <fullName evidence="2">prephenate dehydratase</fullName>
        <ecNumber evidence="2">4.2.1.51</ecNumber>
    </recommendedName>
</protein>
<comment type="pathway">
    <text evidence="1">Amino-acid biosynthesis; L-phenylalanine biosynthesis; phenylpyruvate from prephenate: step 1/1.</text>
</comment>
<gene>
    <name evidence="9" type="ORF">CUN60_07300</name>
</gene>
<comment type="catalytic activity">
    <reaction evidence="7">
        <text>prephenate + H(+) = 3-phenylpyruvate + CO2 + H2O</text>
        <dbReference type="Rhea" id="RHEA:21648"/>
        <dbReference type="ChEBI" id="CHEBI:15377"/>
        <dbReference type="ChEBI" id="CHEBI:15378"/>
        <dbReference type="ChEBI" id="CHEBI:16526"/>
        <dbReference type="ChEBI" id="CHEBI:18005"/>
        <dbReference type="ChEBI" id="CHEBI:29934"/>
        <dbReference type="EC" id="4.2.1.51"/>
    </reaction>
</comment>
<dbReference type="PROSITE" id="PS51171">
    <property type="entry name" value="PREPHENATE_DEHYDR_3"/>
    <property type="match status" value="1"/>
</dbReference>
<dbReference type="GO" id="GO:0005737">
    <property type="term" value="C:cytoplasm"/>
    <property type="evidence" value="ECO:0007669"/>
    <property type="project" value="TreeGrafter"/>
</dbReference>
<evidence type="ECO:0000256" key="1">
    <source>
        <dbReference type="ARBA" id="ARBA00004741"/>
    </source>
</evidence>
<keyword evidence="6" id="KW-0456">Lyase</keyword>
<dbReference type="Proteomes" id="UP000236655">
    <property type="component" value="Chromosome"/>
</dbReference>
<dbReference type="EMBL" id="CP024847">
    <property type="protein sequence ID" value="AUR52115.1"/>
    <property type="molecule type" value="Genomic_DNA"/>
</dbReference>
<dbReference type="Gene3D" id="3.40.190.10">
    <property type="entry name" value="Periplasmic binding protein-like II"/>
    <property type="match status" value="2"/>
</dbReference>
<evidence type="ECO:0000313" key="9">
    <source>
        <dbReference type="EMBL" id="AUR52115.1"/>
    </source>
</evidence>
<proteinExistence type="predicted"/>
<dbReference type="OrthoDB" id="9802281at2"/>
<dbReference type="PANTHER" id="PTHR21022:SF19">
    <property type="entry name" value="PREPHENATE DEHYDRATASE-RELATED"/>
    <property type="match status" value="1"/>
</dbReference>
<dbReference type="InterPro" id="IPR001086">
    <property type="entry name" value="Preph_deHydtase"/>
</dbReference>